<dbReference type="InterPro" id="IPR012296">
    <property type="entry name" value="Nuclease_put_TT1808"/>
</dbReference>
<keyword evidence="2" id="KW-0540">Nuclease</keyword>
<dbReference type="GO" id="GO:0004519">
    <property type="term" value="F:endonuclease activity"/>
    <property type="evidence" value="ECO:0007669"/>
    <property type="project" value="UniProtKB-KW"/>
</dbReference>
<comment type="caution">
    <text evidence="2">The sequence shown here is derived from an EMBL/GenBank/DDBJ whole genome shotgun (WGS) entry which is preliminary data.</text>
</comment>
<keyword evidence="3" id="KW-1185">Reference proteome</keyword>
<evidence type="ECO:0000313" key="2">
    <source>
        <dbReference type="EMBL" id="MCE7005238.1"/>
    </source>
</evidence>
<evidence type="ECO:0000313" key="3">
    <source>
        <dbReference type="Proteomes" id="UP001521150"/>
    </source>
</evidence>
<organism evidence="2 3">
    <name type="scientific">Kibdelosporangium philippinense</name>
    <dbReference type="NCBI Taxonomy" id="211113"/>
    <lineage>
        <taxon>Bacteria</taxon>
        <taxon>Bacillati</taxon>
        <taxon>Actinomycetota</taxon>
        <taxon>Actinomycetes</taxon>
        <taxon>Pseudonocardiales</taxon>
        <taxon>Pseudonocardiaceae</taxon>
        <taxon>Kibdelosporangium</taxon>
    </lineage>
</organism>
<name>A0ABS8ZFE0_9PSEU</name>
<dbReference type="Proteomes" id="UP001521150">
    <property type="component" value="Unassembled WGS sequence"/>
</dbReference>
<proteinExistence type="predicted"/>
<dbReference type="Pfam" id="PF05685">
    <property type="entry name" value="Uma2"/>
    <property type="match status" value="1"/>
</dbReference>
<dbReference type="EMBL" id="JAJVCN010000002">
    <property type="protein sequence ID" value="MCE7005238.1"/>
    <property type="molecule type" value="Genomic_DNA"/>
</dbReference>
<feature type="domain" description="Putative restriction endonuclease" evidence="1">
    <location>
        <begin position="36"/>
        <end position="195"/>
    </location>
</feature>
<dbReference type="SUPFAM" id="SSF52980">
    <property type="entry name" value="Restriction endonuclease-like"/>
    <property type="match status" value="1"/>
</dbReference>
<accession>A0ABS8ZFE0</accession>
<protein>
    <submittedName>
        <fullName evidence="2">Uma2 family endonuclease</fullName>
    </submittedName>
</protein>
<dbReference type="InterPro" id="IPR011335">
    <property type="entry name" value="Restrct_endonuc-II-like"/>
</dbReference>
<dbReference type="Gene3D" id="3.90.1570.10">
    <property type="entry name" value="tt1808, chain A"/>
    <property type="match status" value="1"/>
</dbReference>
<dbReference type="RefSeq" id="WP_233726825.1">
    <property type="nucleotide sequence ID" value="NZ_JAJVCN010000002.1"/>
</dbReference>
<dbReference type="CDD" id="cd06260">
    <property type="entry name" value="DUF820-like"/>
    <property type="match status" value="1"/>
</dbReference>
<sequence length="206" mass="22977">MIEEMVPMFAEASRAGSFDPLVDLYGMWTTDLAERYLPIKGAPPAKYECVDGKLILSPYEAGHNVYAADELRTLVKPAVRAAGLRVYTTVNLRFDLQKWIQPDFAVVRSPVPGVWVEAADAVVVGEFVSPSSRSRDRIDKPALCAAAKIPYYLTGEVSLVDEQASVRMWRLDGDKYRLLAKASAGERFEVDEPFKMSFDPIELLDL</sequence>
<keyword evidence="2" id="KW-0378">Hydrolase</keyword>
<gene>
    <name evidence="2" type="ORF">LWC34_20750</name>
</gene>
<reference evidence="2 3" key="1">
    <citation type="submission" date="2021-12" db="EMBL/GenBank/DDBJ databases">
        <title>Genome sequence of Kibdelosporangium philippinense ATCC 49844.</title>
        <authorList>
            <person name="Fedorov E.A."/>
            <person name="Omeragic M."/>
            <person name="Shalygina K.F."/>
            <person name="Maclea K.S."/>
        </authorList>
    </citation>
    <scope>NUCLEOTIDE SEQUENCE [LARGE SCALE GENOMIC DNA]</scope>
    <source>
        <strain evidence="2 3">ATCC 49844</strain>
    </source>
</reference>
<dbReference type="InterPro" id="IPR008538">
    <property type="entry name" value="Uma2"/>
</dbReference>
<keyword evidence="2" id="KW-0255">Endonuclease</keyword>
<evidence type="ECO:0000259" key="1">
    <source>
        <dbReference type="Pfam" id="PF05685"/>
    </source>
</evidence>